<proteinExistence type="predicted"/>
<dbReference type="GO" id="GO:0015179">
    <property type="term" value="F:L-amino acid transmembrane transporter activity"/>
    <property type="evidence" value="ECO:0007669"/>
    <property type="project" value="TreeGrafter"/>
</dbReference>
<keyword evidence="4 5" id="KW-0472">Membrane</keyword>
<dbReference type="InterPro" id="IPR050598">
    <property type="entry name" value="AminoAcid_Transporter"/>
</dbReference>
<evidence type="ECO:0000256" key="1">
    <source>
        <dbReference type="ARBA" id="ARBA00004141"/>
    </source>
</evidence>
<feature type="transmembrane region" description="Helical" evidence="5">
    <location>
        <begin position="351"/>
        <end position="375"/>
    </location>
</feature>
<feature type="transmembrane region" description="Helical" evidence="5">
    <location>
        <begin position="83"/>
        <end position="104"/>
    </location>
</feature>
<evidence type="ECO:0000256" key="3">
    <source>
        <dbReference type="ARBA" id="ARBA00022989"/>
    </source>
</evidence>
<dbReference type="PIRSF" id="PIRSF006060">
    <property type="entry name" value="AA_transporter"/>
    <property type="match status" value="1"/>
</dbReference>
<dbReference type="Gene3D" id="1.20.1740.10">
    <property type="entry name" value="Amino acid/polyamine transporter I"/>
    <property type="match status" value="1"/>
</dbReference>
<feature type="transmembrane region" description="Helical" evidence="5">
    <location>
        <begin position="124"/>
        <end position="144"/>
    </location>
</feature>
<comment type="subcellular location">
    <subcellularLocation>
        <location evidence="1">Membrane</location>
        <topology evidence="1">Multi-pass membrane protein</topology>
    </subcellularLocation>
</comment>
<feature type="transmembrane region" description="Helical" evidence="5">
    <location>
        <begin position="232"/>
        <end position="256"/>
    </location>
</feature>
<protein>
    <submittedName>
        <fullName evidence="6">Amino acid permease</fullName>
    </submittedName>
</protein>
<organism evidence="6 7">
    <name type="scientific">Mesoplasma syrphidae</name>
    <dbReference type="NCBI Taxonomy" id="225999"/>
    <lineage>
        <taxon>Bacteria</taxon>
        <taxon>Bacillati</taxon>
        <taxon>Mycoplasmatota</taxon>
        <taxon>Mollicutes</taxon>
        <taxon>Entomoplasmatales</taxon>
        <taxon>Entomoplasmataceae</taxon>
        <taxon>Mesoplasma</taxon>
    </lineage>
</organism>
<accession>A0A2K9BN65</accession>
<feature type="transmembrane region" description="Helical" evidence="5">
    <location>
        <begin position="7"/>
        <end position="29"/>
    </location>
</feature>
<dbReference type="EMBL" id="CP025257">
    <property type="protein sequence ID" value="AUF83483.1"/>
    <property type="molecule type" value="Genomic_DNA"/>
</dbReference>
<name>A0A2K9BN65_9MOLU</name>
<dbReference type="GO" id="GO:0016020">
    <property type="term" value="C:membrane"/>
    <property type="evidence" value="ECO:0007669"/>
    <property type="project" value="UniProtKB-SubCell"/>
</dbReference>
<feature type="transmembrane region" description="Helical" evidence="5">
    <location>
        <begin position="280"/>
        <end position="300"/>
    </location>
</feature>
<feature type="transmembrane region" description="Helical" evidence="5">
    <location>
        <begin position="428"/>
        <end position="448"/>
    </location>
</feature>
<dbReference type="InterPro" id="IPR002293">
    <property type="entry name" value="AA/rel_permease1"/>
</dbReference>
<dbReference type="Proteomes" id="UP000233419">
    <property type="component" value="Chromosome"/>
</dbReference>
<evidence type="ECO:0000256" key="5">
    <source>
        <dbReference type="SAM" id="Phobius"/>
    </source>
</evidence>
<evidence type="ECO:0000313" key="6">
    <source>
        <dbReference type="EMBL" id="AUF83483.1"/>
    </source>
</evidence>
<dbReference type="KEGG" id="msyr:CXP39_01560"/>
<sequence>MRLSKKYGFWTVLASTLTAIVGSSIIISFNMVFSLANQNPILMILAWVLGAMIVIPEAMIMIEPSIAYQESGGAYAWIKKCNWKILAFWFGWVLVLFVSATSLAGSCSAMAGIVGEISGIKNIYFTKFLAIAILIVMGAIQILIRNSSKYTQFIFLVAKALPILLVFILALIFGSKDGLLSNENINNDLGKAYVSAALLIPAITYTGFAYSGHEFPTYITAEIENPKKTVPLTIIGAVLIVLVIYVAYGIALLSLAKTAGDLPMNGTSLGALNIPDWAKLTFNIMAIFLFVGSINAFLMFQSRLIHKLAESGDAHAVFGRIYSKSNQPYMAIILLSTIAIFYIIFNDVTQIISSFALATTVLKLLLDASVIKLRYSDKKYVRIYNNVTFWIFMSLSIITAIITLVGSIYLMVIYPLNQWEQYKTVFSAIWRPLLMILVAAGVFVLGFLKVRYENKRQLKNSTKVAEVEENN</sequence>
<reference evidence="6 7" key="1">
    <citation type="submission" date="2017-12" db="EMBL/GenBank/DDBJ databases">
        <title>Mesoplasma syrphidae YJS, Complete Genome.</title>
        <authorList>
            <person name="Knight T.F."/>
            <person name="Citino T."/>
            <person name="Rubinstein R."/>
            <person name="Neuschaefer Z."/>
        </authorList>
    </citation>
    <scope>NUCLEOTIDE SEQUENCE [LARGE SCALE GENOMIC DNA]</scope>
    <source>
        <strain evidence="6 7">YJS</strain>
    </source>
</reference>
<evidence type="ECO:0000256" key="2">
    <source>
        <dbReference type="ARBA" id="ARBA00022692"/>
    </source>
</evidence>
<dbReference type="PANTHER" id="PTHR11785:SF512">
    <property type="entry name" value="SOBREMESA, ISOFORM B"/>
    <property type="match status" value="1"/>
</dbReference>
<dbReference type="PANTHER" id="PTHR11785">
    <property type="entry name" value="AMINO ACID TRANSPORTER"/>
    <property type="match status" value="1"/>
</dbReference>
<feature type="transmembrane region" description="Helical" evidence="5">
    <location>
        <begin position="153"/>
        <end position="173"/>
    </location>
</feature>
<dbReference type="Pfam" id="PF13520">
    <property type="entry name" value="AA_permease_2"/>
    <property type="match status" value="1"/>
</dbReference>
<gene>
    <name evidence="6" type="ORF">CXP39_01560</name>
</gene>
<evidence type="ECO:0000256" key="4">
    <source>
        <dbReference type="ARBA" id="ARBA00023136"/>
    </source>
</evidence>
<dbReference type="OrthoDB" id="391596at2"/>
<feature type="transmembrane region" description="Helical" evidence="5">
    <location>
        <begin position="328"/>
        <end position="345"/>
    </location>
</feature>
<feature type="transmembrane region" description="Helical" evidence="5">
    <location>
        <begin position="193"/>
        <end position="211"/>
    </location>
</feature>
<dbReference type="RefSeq" id="WP_027048159.1">
    <property type="nucleotide sequence ID" value="NZ_CP025257.1"/>
</dbReference>
<feature type="transmembrane region" description="Helical" evidence="5">
    <location>
        <begin position="41"/>
        <end position="62"/>
    </location>
</feature>
<feature type="transmembrane region" description="Helical" evidence="5">
    <location>
        <begin position="387"/>
        <end position="416"/>
    </location>
</feature>
<keyword evidence="3 5" id="KW-1133">Transmembrane helix</keyword>
<evidence type="ECO:0000313" key="7">
    <source>
        <dbReference type="Proteomes" id="UP000233419"/>
    </source>
</evidence>
<keyword evidence="2 5" id="KW-0812">Transmembrane</keyword>
<keyword evidence="7" id="KW-1185">Reference proteome</keyword>
<dbReference type="AlphaFoldDB" id="A0A2K9BN65"/>